<accession>A0A5J5G1Z0</accession>
<organism evidence="1 2">
    <name type="scientific">Affinibrenneria salicis</name>
    <dbReference type="NCBI Taxonomy" id="2590031"/>
    <lineage>
        <taxon>Bacteria</taxon>
        <taxon>Pseudomonadati</taxon>
        <taxon>Pseudomonadota</taxon>
        <taxon>Gammaproteobacteria</taxon>
        <taxon>Enterobacterales</taxon>
        <taxon>Pectobacteriaceae</taxon>
        <taxon>Affinibrenneria</taxon>
    </lineage>
</organism>
<comment type="caution">
    <text evidence="1">The sequence shown here is derived from an EMBL/GenBank/DDBJ whole genome shotgun (WGS) entry which is preliminary data.</text>
</comment>
<keyword evidence="2" id="KW-1185">Reference proteome</keyword>
<dbReference type="EMBL" id="VYKJ01000004">
    <property type="protein sequence ID" value="KAA9000560.1"/>
    <property type="molecule type" value="Genomic_DNA"/>
</dbReference>
<sequence>MSATLDALFARLARSAFRQKFHLGEKEYVYYLARGEETIRKHAADFIAQRLAQAEPRNDGKQTPMRGHPVFIAQHATATCCRGCLQKWHNIQAHQPLTPEQQRYILEVIAYWITREIARRKEPGAGR</sequence>
<proteinExistence type="predicted"/>
<dbReference type="OrthoDB" id="3781311at2"/>
<dbReference type="AlphaFoldDB" id="A0A5J5G1Z0"/>
<dbReference type="Pfam" id="PF13811">
    <property type="entry name" value="DUF4186"/>
    <property type="match status" value="1"/>
</dbReference>
<evidence type="ECO:0000313" key="1">
    <source>
        <dbReference type="EMBL" id="KAA9000560.1"/>
    </source>
</evidence>
<dbReference type="Proteomes" id="UP000335415">
    <property type="component" value="Unassembled WGS sequence"/>
</dbReference>
<dbReference type="RefSeq" id="WP_150434828.1">
    <property type="nucleotide sequence ID" value="NZ_VYKJ01000004.1"/>
</dbReference>
<name>A0A5J5G1Z0_9GAMM</name>
<dbReference type="InterPro" id="IPR020378">
    <property type="entry name" value="DUF4186"/>
</dbReference>
<gene>
    <name evidence="1" type="ORF">FJU30_10050</name>
</gene>
<protein>
    <submittedName>
        <fullName evidence="1">DUF4186 domain-containing protein</fullName>
    </submittedName>
</protein>
<reference evidence="1 2" key="1">
    <citation type="submission" date="2019-09" db="EMBL/GenBank/DDBJ databases">
        <authorList>
            <person name="Li Y."/>
        </authorList>
    </citation>
    <scope>NUCLEOTIDE SEQUENCE [LARGE SCALE GENOMIC DNA]</scope>
    <source>
        <strain evidence="1 2">L3-3HA</strain>
    </source>
</reference>
<evidence type="ECO:0000313" key="2">
    <source>
        <dbReference type="Proteomes" id="UP000335415"/>
    </source>
</evidence>